<feature type="site" description="Important for catalytic activity, responsible for pKa modulation of the active site Glu and correct orientation of both the proton donor and substrate" evidence="5">
    <location>
        <position position="160"/>
    </location>
</feature>
<evidence type="ECO:0000313" key="8">
    <source>
        <dbReference type="EMBL" id="OQN99564.1"/>
    </source>
</evidence>
<keyword evidence="9" id="KW-1185">Reference proteome</keyword>
<dbReference type="GO" id="GO:0004553">
    <property type="term" value="F:hydrolase activity, hydrolyzing O-glycosyl compounds"/>
    <property type="evidence" value="ECO:0007669"/>
    <property type="project" value="InterPro"/>
</dbReference>
<reference evidence="9" key="1">
    <citation type="submission" date="2017-03" db="EMBL/GenBank/DDBJ databases">
        <title>Genomes of endolithic fungi from Antarctica.</title>
        <authorList>
            <person name="Coleine C."/>
            <person name="Masonjones S."/>
            <person name="Stajich J.E."/>
        </authorList>
    </citation>
    <scope>NUCLEOTIDE SEQUENCE [LARGE SCALE GENOMIC DNA]</scope>
    <source>
        <strain evidence="9">CCFEE 5527</strain>
    </source>
</reference>
<evidence type="ECO:0000256" key="6">
    <source>
        <dbReference type="RuleBase" id="RU361187"/>
    </source>
</evidence>
<keyword evidence="3 6" id="KW-0326">Glycosidase</keyword>
<feature type="chain" id="PRO_5012076745" description="Arabinan endo-1,5-alpha-L-arabinosidase A" evidence="7">
    <location>
        <begin position="21"/>
        <end position="350"/>
    </location>
</feature>
<dbReference type="InterPro" id="IPR006710">
    <property type="entry name" value="Glyco_hydro_43"/>
</dbReference>
<dbReference type="STRING" id="1507870.A0A1V8SK71"/>
<dbReference type="OrthoDB" id="3879658at2759"/>
<evidence type="ECO:0000256" key="2">
    <source>
        <dbReference type="ARBA" id="ARBA00022801"/>
    </source>
</evidence>
<evidence type="ECO:0000256" key="5">
    <source>
        <dbReference type="PIRSR" id="PIRSR606710-2"/>
    </source>
</evidence>
<sequence length="350" mass="37025">MLLSLASAAFAGLLITSTTALPLAKRDSTGPVITTDFPDPSIIKVGDTWYAFGTQSVYDYTNVKIQLATSTDFVNWSLQAGYDALGNLPSWAEAGQVWAPDVFKRADGSFIMYFSATTTTAGNGAYHCFGTATSNNIAGPYYSNTDTPFACPTDQGGAIDASAFQDVDGSLYVLYKIDANSMGHGGVCGNTVDPIVSTPIMIQKVEADGTTKIGDPTEILSNGQYDGPLVEAPSMARSGDGTYILYFSSNCYRYAYSPFTSQSGPTDTPRGTDSYDTSYATGHSPTGPFTKAQYPLLVTGTNGVYGPGGADIDVDSSHMAFHAYVTKGDVGGRRAMYTARVRFIGGMVSF</sequence>
<evidence type="ECO:0000313" key="9">
    <source>
        <dbReference type="Proteomes" id="UP000192596"/>
    </source>
</evidence>
<keyword evidence="2 6" id="KW-0378">Hydrolase</keyword>
<dbReference type="CDD" id="cd08999">
    <property type="entry name" value="GH43_ABN-like"/>
    <property type="match status" value="1"/>
</dbReference>
<evidence type="ECO:0000256" key="4">
    <source>
        <dbReference type="PIRSR" id="PIRSR606710-1"/>
    </source>
</evidence>
<feature type="active site" description="Proton acceptor" evidence="4">
    <location>
        <position position="39"/>
    </location>
</feature>
<comment type="similarity">
    <text evidence="1 6">Belongs to the glycosyl hydrolase 43 family.</text>
</comment>
<accession>A0A1V8SK71</accession>
<dbReference type="InterPro" id="IPR051795">
    <property type="entry name" value="Glycosyl_Hydrlase_43"/>
</dbReference>
<protein>
    <recommendedName>
        <fullName evidence="10">Arabinan endo-1,5-alpha-L-arabinosidase A</fullName>
    </recommendedName>
</protein>
<name>A0A1V8SK71_9PEZI</name>
<dbReference type="Gene3D" id="2.115.10.20">
    <property type="entry name" value="Glycosyl hydrolase domain, family 43"/>
    <property type="match status" value="1"/>
</dbReference>
<dbReference type="GO" id="GO:0005975">
    <property type="term" value="P:carbohydrate metabolic process"/>
    <property type="evidence" value="ECO:0007669"/>
    <property type="project" value="InterPro"/>
</dbReference>
<feature type="active site" description="Proton donor" evidence="4">
    <location>
        <position position="231"/>
    </location>
</feature>
<keyword evidence="7" id="KW-0732">Signal</keyword>
<dbReference type="PANTHER" id="PTHR42812">
    <property type="entry name" value="BETA-XYLOSIDASE"/>
    <property type="match status" value="1"/>
</dbReference>
<dbReference type="EMBL" id="NAJO01000039">
    <property type="protein sequence ID" value="OQN99564.1"/>
    <property type="molecule type" value="Genomic_DNA"/>
</dbReference>
<dbReference type="Pfam" id="PF04616">
    <property type="entry name" value="Glyco_hydro_43"/>
    <property type="match status" value="1"/>
</dbReference>
<dbReference type="SUPFAM" id="SSF75005">
    <property type="entry name" value="Arabinanase/levansucrase/invertase"/>
    <property type="match status" value="1"/>
</dbReference>
<evidence type="ECO:0008006" key="10">
    <source>
        <dbReference type="Google" id="ProtNLM"/>
    </source>
</evidence>
<gene>
    <name evidence="8" type="ORF">B0A48_14706</name>
</gene>
<comment type="caution">
    <text evidence="8">The sequence shown here is derived from an EMBL/GenBank/DDBJ whole genome shotgun (WGS) entry which is preliminary data.</text>
</comment>
<evidence type="ECO:0000256" key="3">
    <source>
        <dbReference type="ARBA" id="ARBA00023295"/>
    </source>
</evidence>
<proteinExistence type="inferred from homology"/>
<dbReference type="Proteomes" id="UP000192596">
    <property type="component" value="Unassembled WGS sequence"/>
</dbReference>
<evidence type="ECO:0000256" key="7">
    <source>
        <dbReference type="SAM" id="SignalP"/>
    </source>
</evidence>
<dbReference type="InParanoid" id="A0A1V8SK71"/>
<dbReference type="AlphaFoldDB" id="A0A1V8SK71"/>
<organism evidence="8 9">
    <name type="scientific">Cryoendolithus antarcticus</name>
    <dbReference type="NCBI Taxonomy" id="1507870"/>
    <lineage>
        <taxon>Eukaryota</taxon>
        <taxon>Fungi</taxon>
        <taxon>Dikarya</taxon>
        <taxon>Ascomycota</taxon>
        <taxon>Pezizomycotina</taxon>
        <taxon>Dothideomycetes</taxon>
        <taxon>Dothideomycetidae</taxon>
        <taxon>Cladosporiales</taxon>
        <taxon>Cladosporiaceae</taxon>
        <taxon>Cryoendolithus</taxon>
    </lineage>
</organism>
<dbReference type="PANTHER" id="PTHR42812:SF5">
    <property type="entry name" value="ENDO-ARABINASE"/>
    <property type="match status" value="1"/>
</dbReference>
<evidence type="ECO:0000256" key="1">
    <source>
        <dbReference type="ARBA" id="ARBA00009865"/>
    </source>
</evidence>
<dbReference type="InterPro" id="IPR023296">
    <property type="entry name" value="Glyco_hydro_beta-prop_sf"/>
</dbReference>
<feature type="signal peptide" evidence="7">
    <location>
        <begin position="1"/>
        <end position="20"/>
    </location>
</feature>